<comment type="caution">
    <text evidence="4">The sequence shown here is derived from an EMBL/GenBank/DDBJ whole genome shotgun (WGS) entry which is preliminary data.</text>
</comment>
<protein>
    <submittedName>
        <fullName evidence="4">SIS domain-containing protein</fullName>
    </submittedName>
</protein>
<dbReference type="Gene3D" id="3.40.50.10490">
    <property type="entry name" value="Glucose-6-phosphate isomerase like protein, domain 1"/>
    <property type="match status" value="1"/>
</dbReference>
<dbReference type="InterPro" id="IPR046348">
    <property type="entry name" value="SIS_dom_sf"/>
</dbReference>
<evidence type="ECO:0000256" key="1">
    <source>
        <dbReference type="ARBA" id="ARBA00010523"/>
    </source>
</evidence>
<feature type="domain" description="Bifunctional glucose-6-phosphate/mannose-6-phosphate isomerase C-terminal" evidence="3">
    <location>
        <begin position="64"/>
        <end position="221"/>
    </location>
</feature>
<proteinExistence type="inferred from homology"/>
<name>A0ABW3DUM7_9ACTN</name>
<comment type="similarity">
    <text evidence="1">Belongs to the PGI/PMI family.</text>
</comment>
<dbReference type="SUPFAM" id="SSF53697">
    <property type="entry name" value="SIS domain"/>
    <property type="match status" value="1"/>
</dbReference>
<reference evidence="5" key="1">
    <citation type="journal article" date="2019" name="Int. J. Syst. Evol. Microbiol.">
        <title>The Global Catalogue of Microorganisms (GCM) 10K type strain sequencing project: providing services to taxonomists for standard genome sequencing and annotation.</title>
        <authorList>
            <consortium name="The Broad Institute Genomics Platform"/>
            <consortium name="The Broad Institute Genome Sequencing Center for Infectious Disease"/>
            <person name="Wu L."/>
            <person name="Ma J."/>
        </authorList>
    </citation>
    <scope>NUCLEOTIDE SEQUENCE [LARGE SCALE GENOMIC DNA]</scope>
    <source>
        <strain evidence="5">CCUG 62974</strain>
    </source>
</reference>
<keyword evidence="2" id="KW-0413">Isomerase</keyword>
<dbReference type="EMBL" id="JBHTHX010000973">
    <property type="protein sequence ID" value="MFD0887548.1"/>
    <property type="molecule type" value="Genomic_DNA"/>
</dbReference>
<keyword evidence="5" id="KW-1185">Reference proteome</keyword>
<evidence type="ECO:0000259" key="3">
    <source>
        <dbReference type="Pfam" id="PF10432"/>
    </source>
</evidence>
<organism evidence="4 5">
    <name type="scientific">Streptosporangium algeriense</name>
    <dbReference type="NCBI Taxonomy" id="1682748"/>
    <lineage>
        <taxon>Bacteria</taxon>
        <taxon>Bacillati</taxon>
        <taxon>Actinomycetota</taxon>
        <taxon>Actinomycetes</taxon>
        <taxon>Streptosporangiales</taxon>
        <taxon>Streptosporangiaceae</taxon>
        <taxon>Streptosporangium</taxon>
    </lineage>
</organism>
<dbReference type="InterPro" id="IPR019490">
    <property type="entry name" value="Glu6P/Mann6P_isomerase_C"/>
</dbReference>
<dbReference type="Proteomes" id="UP001597024">
    <property type="component" value="Unassembled WGS sequence"/>
</dbReference>
<accession>A0ABW3DUM7</accession>
<dbReference type="Pfam" id="PF10432">
    <property type="entry name" value="bact-PGI_C"/>
    <property type="match status" value="1"/>
</dbReference>
<evidence type="ECO:0000313" key="4">
    <source>
        <dbReference type="EMBL" id="MFD0887548.1"/>
    </source>
</evidence>
<feature type="non-terminal residue" evidence="4">
    <location>
        <position position="1"/>
    </location>
</feature>
<gene>
    <name evidence="4" type="ORF">ACFQ08_23655</name>
</gene>
<evidence type="ECO:0000256" key="2">
    <source>
        <dbReference type="ARBA" id="ARBA00023235"/>
    </source>
</evidence>
<sequence>GAPFVPVTTGGQPRAAVWALSVPLLVVAAELGVLQLDDGVIEAAAKRLEEIAHRCRPVSESFINPGKTLAMELAETVPMVWGSSRLSAVAAYRWACQLNENGKYPAVWGQIPEANHNQVVAFDGPLAQRDIFADDAGRSLRLFMLRDTEEHPQEARRREVSVRMAEDRGVPVTQLVAEGAHPLERLATLIGLGDYASTYLALGYGIDPTPVSAITELKARISQ</sequence>
<dbReference type="CDD" id="cd05637">
    <property type="entry name" value="SIS_PGI_PMI_2"/>
    <property type="match status" value="1"/>
</dbReference>
<evidence type="ECO:0000313" key="5">
    <source>
        <dbReference type="Proteomes" id="UP001597024"/>
    </source>
</evidence>